<dbReference type="Pfam" id="PF00682">
    <property type="entry name" value="HMGL-like"/>
    <property type="match status" value="1"/>
</dbReference>
<evidence type="ECO:0000256" key="2">
    <source>
        <dbReference type="ARBA" id="ARBA00022723"/>
    </source>
</evidence>
<accession>A0ABU8F169</accession>
<dbReference type="NCBIfam" id="NF004283">
    <property type="entry name" value="PRK05692.1"/>
    <property type="match status" value="1"/>
</dbReference>
<dbReference type="GO" id="GO:0016829">
    <property type="term" value="F:lyase activity"/>
    <property type="evidence" value="ECO:0007669"/>
    <property type="project" value="UniProtKB-KW"/>
</dbReference>
<evidence type="ECO:0000256" key="1">
    <source>
        <dbReference type="ARBA" id="ARBA00009405"/>
    </source>
</evidence>
<dbReference type="InterPro" id="IPR013785">
    <property type="entry name" value="Aldolase_TIM"/>
</dbReference>
<evidence type="ECO:0000313" key="6">
    <source>
        <dbReference type="Proteomes" id="UP001364890"/>
    </source>
</evidence>
<evidence type="ECO:0000256" key="3">
    <source>
        <dbReference type="ARBA" id="ARBA00023239"/>
    </source>
</evidence>
<keyword evidence="3 5" id="KW-0456">Lyase</keyword>
<organism evidence="5 6">
    <name type="scientific">Psychrobacillus mangrovi</name>
    <dbReference type="NCBI Taxonomy" id="3117745"/>
    <lineage>
        <taxon>Bacteria</taxon>
        <taxon>Bacillati</taxon>
        <taxon>Bacillota</taxon>
        <taxon>Bacilli</taxon>
        <taxon>Bacillales</taxon>
        <taxon>Bacillaceae</taxon>
        <taxon>Psychrobacillus</taxon>
    </lineage>
</organism>
<comment type="similarity">
    <text evidence="1">Belongs to the HMG-CoA lyase family.</text>
</comment>
<keyword evidence="6" id="KW-1185">Reference proteome</keyword>
<gene>
    <name evidence="5" type="ORF">WAX74_03700</name>
</gene>
<protein>
    <submittedName>
        <fullName evidence="5">Hydroxymethylglutaryl-CoA lyase</fullName>
    </submittedName>
</protein>
<dbReference type="PANTHER" id="PTHR42738:SF7">
    <property type="entry name" value="HYDROXYMETHYLGLUTARYL-COA LYASE"/>
    <property type="match status" value="1"/>
</dbReference>
<evidence type="ECO:0000313" key="5">
    <source>
        <dbReference type="EMBL" id="MEI4768763.1"/>
    </source>
</evidence>
<dbReference type="CDD" id="cd07938">
    <property type="entry name" value="DRE_TIM_HMGL"/>
    <property type="match status" value="1"/>
</dbReference>
<comment type="caution">
    <text evidence="5">The sequence shown here is derived from an EMBL/GenBank/DDBJ whole genome shotgun (WGS) entry which is preliminary data.</text>
</comment>
<proteinExistence type="inferred from homology"/>
<reference evidence="5 6" key="1">
    <citation type="submission" date="2024-01" db="EMBL/GenBank/DDBJ databases">
        <title>Seven novel Bacillus-like species.</title>
        <authorList>
            <person name="Liu G."/>
        </authorList>
    </citation>
    <scope>NUCLEOTIDE SEQUENCE [LARGE SCALE GENOMIC DNA]</scope>
    <source>
        <strain evidence="5 6">FJAT-51614</strain>
    </source>
</reference>
<dbReference type="PROSITE" id="PS50991">
    <property type="entry name" value="PYR_CT"/>
    <property type="match status" value="1"/>
</dbReference>
<feature type="domain" description="Pyruvate carboxyltransferase" evidence="4">
    <location>
        <begin position="7"/>
        <end position="275"/>
    </location>
</feature>
<dbReference type="Proteomes" id="UP001364890">
    <property type="component" value="Unassembled WGS sequence"/>
</dbReference>
<dbReference type="SUPFAM" id="SSF51569">
    <property type="entry name" value="Aldolase"/>
    <property type="match status" value="1"/>
</dbReference>
<dbReference type="InterPro" id="IPR000891">
    <property type="entry name" value="PYR_CT"/>
</dbReference>
<keyword evidence="2" id="KW-0479">Metal-binding</keyword>
<sequence>MNFPEKVYINEVVLRDGLQLEKKLVNVEDKELLFKGLRNAGVNTFEFGSFVHPIRVPQMANSGELYSKIQQEAGTANLIALVPNLKGAERASQLGVNNINYVFSASETHNLQNVQKTTLQSLEELRKINEFCIENKILLDVSLATTFGCPFEGEISKDRIRSIIQHVTELNINMLTLADTTGMANPKMVFQLISLIRFEFPKQKLRLHFHNTRDMGLSNILAGINTGVTHFDTALGGLGGCPFAPGATGNVCTEDVVHMLHSMDIQTNIDIEELLNASRLLEEIVGHQTPSYLLKAGPYDRKYPIPVSS</sequence>
<dbReference type="Gene3D" id="3.20.20.70">
    <property type="entry name" value="Aldolase class I"/>
    <property type="match status" value="1"/>
</dbReference>
<dbReference type="RefSeq" id="WP_336496316.1">
    <property type="nucleotide sequence ID" value="NZ_JBAWSY010000002.1"/>
</dbReference>
<evidence type="ECO:0000259" key="4">
    <source>
        <dbReference type="PROSITE" id="PS50991"/>
    </source>
</evidence>
<name>A0ABU8F169_9BACI</name>
<dbReference type="EMBL" id="JBAWSY010000002">
    <property type="protein sequence ID" value="MEI4768763.1"/>
    <property type="molecule type" value="Genomic_DNA"/>
</dbReference>
<dbReference type="PANTHER" id="PTHR42738">
    <property type="entry name" value="HYDROXYMETHYLGLUTARYL-COA LYASE"/>
    <property type="match status" value="1"/>
</dbReference>
<dbReference type="InterPro" id="IPR043594">
    <property type="entry name" value="HMGL"/>
</dbReference>